<proteinExistence type="predicted"/>
<dbReference type="OrthoDB" id="7445868at2"/>
<dbReference type="STRING" id="1105367.CG50_10070"/>
<evidence type="ECO:0000313" key="2">
    <source>
        <dbReference type="Proteomes" id="UP000028824"/>
    </source>
</evidence>
<gene>
    <name evidence="1" type="ORF">CG50_10070</name>
</gene>
<evidence type="ECO:0008006" key="3">
    <source>
        <dbReference type="Google" id="ProtNLM"/>
    </source>
</evidence>
<name>A0A086XR49_9RHOB</name>
<reference evidence="1 2" key="1">
    <citation type="submission" date="2014-03" db="EMBL/GenBank/DDBJ databases">
        <title>Genome of Paenirhodobacter enshiensis DW2-9.</title>
        <authorList>
            <person name="Wang D."/>
            <person name="Wang G."/>
        </authorList>
    </citation>
    <scope>NUCLEOTIDE SEQUENCE [LARGE SCALE GENOMIC DNA]</scope>
    <source>
        <strain evidence="1 2">DW2-9</strain>
    </source>
</reference>
<dbReference type="EMBL" id="JFZB01000045">
    <property type="protein sequence ID" value="KFI24499.1"/>
    <property type="molecule type" value="Genomic_DNA"/>
</dbReference>
<dbReference type="eggNOG" id="COG3914">
    <property type="taxonomic scope" value="Bacteria"/>
</dbReference>
<dbReference type="Gene3D" id="3.40.50.150">
    <property type="entry name" value="Vaccinia Virus protein VP39"/>
    <property type="match status" value="1"/>
</dbReference>
<dbReference type="RefSeq" id="WP_036639882.1">
    <property type="nucleotide sequence ID" value="NZ_JFZB01000045.1"/>
</dbReference>
<dbReference type="Proteomes" id="UP000028824">
    <property type="component" value="Unassembled WGS sequence"/>
</dbReference>
<sequence>MPKADVAPKLTFPEAEADALRAAYAEADVILEYGSGGSTELAARMPGKTVFSVENNAGWLRGMKRWFEAHPPEAALTLHYAETGNCGDWGFPRNARRFRIWPLYATSVWDLPGFVHPDVVLIDGRFRAACFLTTLFRISRPVTVLWDDYAGRDSYHEIEQFCPPTGMIGRMAVFNAEPTPIPAEKLGLILTTYLRPE</sequence>
<dbReference type="AlphaFoldDB" id="A0A086XR49"/>
<dbReference type="InterPro" id="IPR029063">
    <property type="entry name" value="SAM-dependent_MTases_sf"/>
</dbReference>
<comment type="caution">
    <text evidence="1">The sequence shown here is derived from an EMBL/GenBank/DDBJ whole genome shotgun (WGS) entry which is preliminary data.</text>
</comment>
<evidence type="ECO:0000313" key="1">
    <source>
        <dbReference type="EMBL" id="KFI24499.1"/>
    </source>
</evidence>
<keyword evidence="2" id="KW-1185">Reference proteome</keyword>
<protein>
    <recommendedName>
        <fullName evidence="3">Class I SAM-dependent methyltransferase</fullName>
    </recommendedName>
</protein>
<organism evidence="1 2">
    <name type="scientific">Paenirhodobacter enshiensis</name>
    <dbReference type="NCBI Taxonomy" id="1105367"/>
    <lineage>
        <taxon>Bacteria</taxon>
        <taxon>Pseudomonadati</taxon>
        <taxon>Pseudomonadota</taxon>
        <taxon>Alphaproteobacteria</taxon>
        <taxon>Rhodobacterales</taxon>
        <taxon>Rhodobacter group</taxon>
        <taxon>Paenirhodobacter</taxon>
    </lineage>
</organism>
<accession>A0A086XR49</accession>